<keyword evidence="2" id="KW-0732">Signal</keyword>
<feature type="compositionally biased region" description="Polar residues" evidence="1">
    <location>
        <begin position="38"/>
        <end position="51"/>
    </location>
</feature>
<name>A0A067L6L1_JATCU</name>
<organism evidence="3 4">
    <name type="scientific">Jatropha curcas</name>
    <name type="common">Barbados nut</name>
    <dbReference type="NCBI Taxonomy" id="180498"/>
    <lineage>
        <taxon>Eukaryota</taxon>
        <taxon>Viridiplantae</taxon>
        <taxon>Streptophyta</taxon>
        <taxon>Embryophyta</taxon>
        <taxon>Tracheophyta</taxon>
        <taxon>Spermatophyta</taxon>
        <taxon>Magnoliopsida</taxon>
        <taxon>eudicotyledons</taxon>
        <taxon>Gunneridae</taxon>
        <taxon>Pentapetalae</taxon>
        <taxon>rosids</taxon>
        <taxon>fabids</taxon>
        <taxon>Malpighiales</taxon>
        <taxon>Euphorbiaceae</taxon>
        <taxon>Crotonoideae</taxon>
        <taxon>Jatropheae</taxon>
        <taxon>Jatropha</taxon>
    </lineage>
</organism>
<feature type="region of interest" description="Disordered" evidence="1">
    <location>
        <begin position="31"/>
        <end position="63"/>
    </location>
</feature>
<evidence type="ECO:0000313" key="3">
    <source>
        <dbReference type="EMBL" id="KDP44106.1"/>
    </source>
</evidence>
<dbReference type="EMBL" id="KK914256">
    <property type="protein sequence ID" value="KDP44106.1"/>
    <property type="molecule type" value="Genomic_DNA"/>
</dbReference>
<feature type="chain" id="PRO_5001640199" evidence="2">
    <location>
        <begin position="28"/>
        <end position="63"/>
    </location>
</feature>
<sequence>MALPKGLIVFAFCMLILSTTMIMTTTAEEPTEIADTDSSTFGQDDSSTFGTNVKGAGSKRLFK</sequence>
<feature type="signal peptide" evidence="2">
    <location>
        <begin position="1"/>
        <end position="27"/>
    </location>
</feature>
<protein>
    <submittedName>
        <fullName evidence="3">Uncharacterized protein</fullName>
    </submittedName>
</protein>
<accession>A0A067L6L1</accession>
<reference evidence="3 4" key="1">
    <citation type="journal article" date="2014" name="PLoS ONE">
        <title>Global Analysis of Gene Expression Profiles in Physic Nut (Jatropha curcas L.) Seedlings Exposed to Salt Stress.</title>
        <authorList>
            <person name="Zhang L."/>
            <person name="Zhang C."/>
            <person name="Wu P."/>
            <person name="Chen Y."/>
            <person name="Li M."/>
            <person name="Jiang H."/>
            <person name="Wu G."/>
        </authorList>
    </citation>
    <scope>NUCLEOTIDE SEQUENCE [LARGE SCALE GENOMIC DNA]</scope>
    <source>
        <strain evidence="4">cv. GZQX0401</strain>
        <tissue evidence="3">Young leaves</tissue>
    </source>
</reference>
<dbReference type="AlphaFoldDB" id="A0A067L6L1"/>
<proteinExistence type="predicted"/>
<gene>
    <name evidence="3" type="ORF">JCGZ_05573</name>
</gene>
<dbReference type="Proteomes" id="UP000027138">
    <property type="component" value="Unassembled WGS sequence"/>
</dbReference>
<evidence type="ECO:0000313" key="4">
    <source>
        <dbReference type="Proteomes" id="UP000027138"/>
    </source>
</evidence>
<evidence type="ECO:0000256" key="2">
    <source>
        <dbReference type="SAM" id="SignalP"/>
    </source>
</evidence>
<keyword evidence="4" id="KW-1185">Reference proteome</keyword>
<evidence type="ECO:0000256" key="1">
    <source>
        <dbReference type="SAM" id="MobiDB-lite"/>
    </source>
</evidence>